<sequence length="309" mass="32362">MRHLSLVTALSLTLLAACDSQTTQTQTTSAATVSTAQTQAASTQTTSAANAQTASGETASAAAPTPASGEAVTLRVGATPVPAGELLEFIKPKLAEQGITLEITEFTDYVTPNTALGEGSLDANLFQHQPYLDSFQADRPLNIVPVRPIYLPALGLYSEKVGALAELPDGATIAVPNDPSNEARALLLLQQGGLITLKPDAGANAGLDAIADNSRGFKFLELEAAQLPRSLADTDASIVNGNYALEVGLNPAKDAILHEEKDSPYVNVLATTQDRQSDPNITRLADALTTPEVRDWLLQKYGGSIIPAF</sequence>
<dbReference type="PANTHER" id="PTHR30429:SF0">
    <property type="entry name" value="METHIONINE-BINDING LIPOPROTEIN METQ"/>
    <property type="match status" value="1"/>
</dbReference>
<gene>
    <name evidence="9" type="ORF">GCM10017783_19190</name>
</gene>
<evidence type="ECO:0000256" key="6">
    <source>
        <dbReference type="ARBA" id="ARBA00023288"/>
    </source>
</evidence>
<dbReference type="EMBL" id="BNAL01000025">
    <property type="protein sequence ID" value="GHG06766.1"/>
    <property type="molecule type" value="Genomic_DNA"/>
</dbReference>
<dbReference type="PIRSF" id="PIRSF002854">
    <property type="entry name" value="MetQ"/>
    <property type="match status" value="1"/>
</dbReference>
<dbReference type="Gene3D" id="3.40.190.10">
    <property type="entry name" value="Periplasmic binding protein-like II"/>
    <property type="match status" value="2"/>
</dbReference>
<evidence type="ECO:0000256" key="7">
    <source>
        <dbReference type="SAM" id="MobiDB-lite"/>
    </source>
</evidence>
<dbReference type="SUPFAM" id="SSF53850">
    <property type="entry name" value="Periplasmic binding protein-like II"/>
    <property type="match status" value="1"/>
</dbReference>
<accession>A0ABQ3K762</accession>
<evidence type="ECO:0000313" key="9">
    <source>
        <dbReference type="EMBL" id="GHG06766.1"/>
    </source>
</evidence>
<keyword evidence="5" id="KW-0564">Palmitate</keyword>
<keyword evidence="10" id="KW-1185">Reference proteome</keyword>
<dbReference type="Pfam" id="PF03180">
    <property type="entry name" value="Lipoprotein_9"/>
    <property type="match status" value="1"/>
</dbReference>
<comment type="similarity">
    <text evidence="2">Belongs to the NlpA lipoprotein family.</text>
</comment>
<name>A0ABQ3K762_9DEIO</name>
<keyword evidence="6" id="KW-0449">Lipoprotein</keyword>
<comment type="caution">
    <text evidence="9">The sequence shown here is derived from an EMBL/GenBank/DDBJ whole genome shotgun (WGS) entry which is preliminary data.</text>
</comment>
<feature type="region of interest" description="Disordered" evidence="7">
    <location>
        <begin position="47"/>
        <end position="67"/>
    </location>
</feature>
<evidence type="ECO:0000256" key="2">
    <source>
        <dbReference type="ARBA" id="ARBA00008973"/>
    </source>
</evidence>
<evidence type="ECO:0000256" key="8">
    <source>
        <dbReference type="SAM" id="SignalP"/>
    </source>
</evidence>
<organism evidence="9 10">
    <name type="scientific">Deinococcus piscis</name>
    <dbReference type="NCBI Taxonomy" id="394230"/>
    <lineage>
        <taxon>Bacteria</taxon>
        <taxon>Thermotogati</taxon>
        <taxon>Deinococcota</taxon>
        <taxon>Deinococci</taxon>
        <taxon>Deinococcales</taxon>
        <taxon>Deinococcaceae</taxon>
        <taxon>Deinococcus</taxon>
    </lineage>
</organism>
<feature type="chain" id="PRO_5046260187" evidence="8">
    <location>
        <begin position="17"/>
        <end position="309"/>
    </location>
</feature>
<reference evidence="10" key="1">
    <citation type="journal article" date="2019" name="Int. J. Syst. Evol. Microbiol.">
        <title>The Global Catalogue of Microorganisms (GCM) 10K type strain sequencing project: providing services to taxonomists for standard genome sequencing and annotation.</title>
        <authorList>
            <consortium name="The Broad Institute Genomics Platform"/>
            <consortium name="The Broad Institute Genome Sequencing Center for Infectious Disease"/>
            <person name="Wu L."/>
            <person name="Ma J."/>
        </authorList>
    </citation>
    <scope>NUCLEOTIDE SEQUENCE [LARGE SCALE GENOMIC DNA]</scope>
    <source>
        <strain evidence="10">CGMCC 1.18439</strain>
    </source>
</reference>
<evidence type="ECO:0000256" key="5">
    <source>
        <dbReference type="ARBA" id="ARBA00023139"/>
    </source>
</evidence>
<dbReference type="Proteomes" id="UP000632154">
    <property type="component" value="Unassembled WGS sequence"/>
</dbReference>
<evidence type="ECO:0000256" key="3">
    <source>
        <dbReference type="ARBA" id="ARBA00022729"/>
    </source>
</evidence>
<dbReference type="CDD" id="cd13597">
    <property type="entry name" value="PBP2_lipoprotein_Tp32"/>
    <property type="match status" value="1"/>
</dbReference>
<dbReference type="InterPro" id="IPR004872">
    <property type="entry name" value="Lipoprotein_NlpA"/>
</dbReference>
<comment type="subcellular location">
    <subcellularLocation>
        <location evidence="1">Membrane</location>
        <topology evidence="1">Lipid-anchor</topology>
    </subcellularLocation>
</comment>
<proteinExistence type="inferred from homology"/>
<dbReference type="RefSeq" id="WP_229839042.1">
    <property type="nucleotide sequence ID" value="NZ_BNAL01000025.1"/>
</dbReference>
<protein>
    <submittedName>
        <fullName evidence="9">Outer membrane protein</fullName>
    </submittedName>
</protein>
<evidence type="ECO:0000313" key="10">
    <source>
        <dbReference type="Proteomes" id="UP000632154"/>
    </source>
</evidence>
<evidence type="ECO:0000256" key="4">
    <source>
        <dbReference type="ARBA" id="ARBA00023136"/>
    </source>
</evidence>
<dbReference type="PROSITE" id="PS51257">
    <property type="entry name" value="PROKAR_LIPOPROTEIN"/>
    <property type="match status" value="1"/>
</dbReference>
<keyword evidence="4" id="KW-0472">Membrane</keyword>
<dbReference type="PANTHER" id="PTHR30429">
    <property type="entry name" value="D-METHIONINE-BINDING LIPOPROTEIN METQ"/>
    <property type="match status" value="1"/>
</dbReference>
<feature type="signal peptide" evidence="8">
    <location>
        <begin position="1"/>
        <end position="16"/>
    </location>
</feature>
<keyword evidence="3 8" id="KW-0732">Signal</keyword>
<evidence type="ECO:0000256" key="1">
    <source>
        <dbReference type="ARBA" id="ARBA00004635"/>
    </source>
</evidence>